<dbReference type="Proteomes" id="UP000700059">
    <property type="component" value="Unassembled WGS sequence"/>
</dbReference>
<feature type="domain" description="Pseudouridine synthase RsuA/RluA-like" evidence="5">
    <location>
        <begin position="59"/>
        <end position="245"/>
    </location>
</feature>
<dbReference type="Pfam" id="PF00849">
    <property type="entry name" value="PseudoU_synth_2"/>
    <property type="match status" value="1"/>
</dbReference>
<dbReference type="PANTHER" id="PTHR21600">
    <property type="entry name" value="MITOCHONDRIAL RNA PSEUDOURIDINE SYNTHASE"/>
    <property type="match status" value="1"/>
</dbReference>
<dbReference type="EMBL" id="JAIGYQ010000009">
    <property type="protein sequence ID" value="MBX7491200.1"/>
    <property type="molecule type" value="Genomic_DNA"/>
</dbReference>
<evidence type="ECO:0000313" key="7">
    <source>
        <dbReference type="Proteomes" id="UP000700059"/>
    </source>
</evidence>
<evidence type="ECO:0000259" key="5">
    <source>
        <dbReference type="Pfam" id="PF00849"/>
    </source>
</evidence>
<dbReference type="InterPro" id="IPR006145">
    <property type="entry name" value="PsdUridine_synth_RsuA/RluA"/>
</dbReference>
<dbReference type="PANTHER" id="PTHR21600:SF44">
    <property type="entry name" value="RIBOSOMAL LARGE SUBUNIT PSEUDOURIDINE SYNTHASE D"/>
    <property type="match status" value="1"/>
</dbReference>
<organism evidence="6 7">
    <name type="scientific">Helicobacter turcicus</name>
    <dbReference type="NCBI Taxonomy" id="2867412"/>
    <lineage>
        <taxon>Bacteria</taxon>
        <taxon>Pseudomonadati</taxon>
        <taxon>Campylobacterota</taxon>
        <taxon>Epsilonproteobacteria</taxon>
        <taxon>Campylobacterales</taxon>
        <taxon>Helicobacteraceae</taxon>
        <taxon>Helicobacter</taxon>
    </lineage>
</organism>
<reference evidence="6 7" key="1">
    <citation type="submission" date="2021-08" db="EMBL/GenBank/DDBJ databases">
        <title>Helicobacter spp. isolated from feces of Anatolian Ground Squirrel (Spermophilus xanthoprymnus) in Turkey.</title>
        <authorList>
            <person name="Aydin F."/>
            <person name="Abay S."/>
            <person name="Kayman T."/>
            <person name="Karakaya E."/>
            <person name="Saticioglu I.B."/>
        </authorList>
    </citation>
    <scope>NUCLEOTIDE SEQUENCE [LARGE SCALE GENOMIC DNA]</scope>
    <source>
        <strain evidence="6 7">Faydin-H70</strain>
    </source>
</reference>
<evidence type="ECO:0000313" key="6">
    <source>
        <dbReference type="EMBL" id="MBX7491200.1"/>
    </source>
</evidence>
<proteinExistence type="inferred from homology"/>
<comment type="caution">
    <text evidence="6">The sequence shown here is derived from an EMBL/GenBank/DDBJ whole genome shotgun (WGS) entry which is preliminary data.</text>
</comment>
<evidence type="ECO:0000256" key="3">
    <source>
        <dbReference type="ARBA" id="ARBA00031870"/>
    </source>
</evidence>
<comment type="similarity">
    <text evidence="2">Belongs to the pseudouridine synthase RluA family.</text>
</comment>
<dbReference type="CDD" id="cd02869">
    <property type="entry name" value="PseudoU_synth_RluA_like"/>
    <property type="match status" value="1"/>
</dbReference>
<evidence type="ECO:0000256" key="2">
    <source>
        <dbReference type="ARBA" id="ARBA00010876"/>
    </source>
</evidence>
<dbReference type="InterPro" id="IPR050188">
    <property type="entry name" value="RluA_PseudoU_synthase"/>
</dbReference>
<comment type="catalytic activity">
    <reaction evidence="1">
        <text>a uridine in RNA = a pseudouridine in RNA</text>
        <dbReference type="Rhea" id="RHEA:48348"/>
        <dbReference type="Rhea" id="RHEA-COMP:12068"/>
        <dbReference type="Rhea" id="RHEA-COMP:12069"/>
        <dbReference type="ChEBI" id="CHEBI:65314"/>
        <dbReference type="ChEBI" id="CHEBI:65315"/>
    </reaction>
</comment>
<evidence type="ECO:0000256" key="1">
    <source>
        <dbReference type="ARBA" id="ARBA00000073"/>
    </source>
</evidence>
<gene>
    <name evidence="6" type="ORF">K4G57_06975</name>
</gene>
<protein>
    <recommendedName>
        <fullName evidence="3">RNA pseudouridylate synthase</fullName>
    </recommendedName>
    <alternativeName>
        <fullName evidence="4">RNA-uridine isomerase</fullName>
    </alternativeName>
</protein>
<name>A0ABS7JP67_9HELI</name>
<dbReference type="InterPro" id="IPR020103">
    <property type="entry name" value="PsdUridine_synth_cat_dom_sf"/>
</dbReference>
<accession>A0ABS7JP67</accession>
<dbReference type="SUPFAM" id="SSF55120">
    <property type="entry name" value="Pseudouridine synthase"/>
    <property type="match status" value="1"/>
</dbReference>
<keyword evidence="7" id="KW-1185">Reference proteome</keyword>
<dbReference type="Gene3D" id="3.30.2350.10">
    <property type="entry name" value="Pseudouridine synthase"/>
    <property type="match status" value="1"/>
</dbReference>
<evidence type="ECO:0000256" key="4">
    <source>
        <dbReference type="ARBA" id="ARBA00033164"/>
    </source>
</evidence>
<sequence length="327" mass="37745">MQNLNLNIADAQRYINKGKVWYKGKVLQEKTKILSDCVQVLVFKPDSIGLKPLFENEDFAIFNKPPKMLIHPKGRFHHHSFIDEVRAYLGNVANLTHRIDKETSGLVLVGKHKKSIVELGLMFLNNSIKKEYLALTRANNRIQHTKFNCFSLSLPLATQEKGGDLCVRSVYKKSASSHKKLKFKNAQSDFEMLGILDFNDEKLEQLTKYKINGDSEILSKNSKFLLLKVRPKTGRTHQIRVHLQALGIPILGDPLYGAKDKHSREYLDSEFIPKEMESKNTLSDEKRLEYFGATRLMLHAYGLQFHYKGKCYYFKSIENFDINKSIF</sequence>